<protein>
    <submittedName>
        <fullName evidence="2">HMG box domain-containing protein</fullName>
    </submittedName>
</protein>
<evidence type="ECO:0000313" key="2">
    <source>
        <dbReference type="WBParaSite" id="JU765_v2.g5555.t1"/>
    </source>
</evidence>
<proteinExistence type="predicted"/>
<accession>A0AC34RC16</accession>
<evidence type="ECO:0000313" key="1">
    <source>
        <dbReference type="Proteomes" id="UP000887576"/>
    </source>
</evidence>
<name>A0AC34RC16_9BILA</name>
<dbReference type="WBParaSite" id="JU765_v2.g5555.t1">
    <property type="protein sequence ID" value="JU765_v2.g5555.t1"/>
    <property type="gene ID" value="JU765_v2.g5555"/>
</dbReference>
<reference evidence="2" key="1">
    <citation type="submission" date="2022-11" db="UniProtKB">
        <authorList>
            <consortium name="WormBaseParasite"/>
        </authorList>
    </citation>
    <scope>IDENTIFICATION</scope>
</reference>
<dbReference type="Proteomes" id="UP000887576">
    <property type="component" value="Unplaced"/>
</dbReference>
<organism evidence="1 2">
    <name type="scientific">Panagrolaimus sp. JU765</name>
    <dbReference type="NCBI Taxonomy" id="591449"/>
    <lineage>
        <taxon>Eukaryota</taxon>
        <taxon>Metazoa</taxon>
        <taxon>Ecdysozoa</taxon>
        <taxon>Nematoda</taxon>
        <taxon>Chromadorea</taxon>
        <taxon>Rhabditida</taxon>
        <taxon>Tylenchina</taxon>
        <taxon>Panagrolaimomorpha</taxon>
        <taxon>Panagrolaimoidea</taxon>
        <taxon>Panagrolaimidae</taxon>
        <taxon>Panagrolaimus</taxon>
    </lineage>
</organism>
<sequence length="345" mass="38726">MMIMMESDLKPPPHHLLPMMPEQYSQYMLQSGFLNPGQQQPQQNPLTPIHRQDDSLNGSPDSPGSSNGSIPGYHHGGGKDKKSRNDDRVKRPMNAFMVWSRGQRRRMAQENPKLHNSEISRQLGHEWKQLDDASKRPFIDEAKRLRADHMKNHPDYKYRPRRKSKTASSSKKPSMPGNMNVPANVAVQFDALKCPQVYPPMTGSWNSTPLQATGNGYFDSYQMYNQQFNLQYLQSQQQNPYQQPTSPGNLSAYHQQSLLHDPSQQQLNGYSQLDQKPLIDAGLGNSSTDALTQDLLKSFVDRDSASTMAAASLYPGFPYSAAFSCQDPSQLSAMGLSGLQPPQTQ</sequence>